<protein>
    <submittedName>
        <fullName evidence="3">Uncharacterized protein</fullName>
    </submittedName>
</protein>
<dbReference type="Proteomes" id="UP000887575">
    <property type="component" value="Unassembled WGS sequence"/>
</dbReference>
<proteinExistence type="predicted"/>
<evidence type="ECO:0000313" key="2">
    <source>
        <dbReference type="Proteomes" id="UP000887575"/>
    </source>
</evidence>
<evidence type="ECO:0000313" key="3">
    <source>
        <dbReference type="WBParaSite" id="MBELARI_LOCUS16419"/>
    </source>
</evidence>
<feature type="transmembrane region" description="Helical" evidence="1">
    <location>
        <begin position="53"/>
        <end position="75"/>
    </location>
</feature>
<accession>A0AAF3EQP7</accession>
<dbReference type="WBParaSite" id="MBELARI_LOCUS16419">
    <property type="protein sequence ID" value="MBELARI_LOCUS16419"/>
    <property type="gene ID" value="MBELARI_LOCUS16419"/>
</dbReference>
<keyword evidence="1" id="KW-0472">Membrane</keyword>
<feature type="transmembrane region" description="Helical" evidence="1">
    <location>
        <begin position="21"/>
        <end position="41"/>
    </location>
</feature>
<dbReference type="AlphaFoldDB" id="A0AAF3EQP7"/>
<reference evidence="3" key="1">
    <citation type="submission" date="2024-02" db="UniProtKB">
        <authorList>
            <consortium name="WormBaseParasite"/>
        </authorList>
    </citation>
    <scope>IDENTIFICATION</scope>
</reference>
<keyword evidence="2" id="KW-1185">Reference proteome</keyword>
<sequence length="141" mass="16486">MKLQLLIYINMSIAYDDGWEAYIWMGYTIEIVLYLMTAVSVPITYHLLCHTPILAYLLWFMTIANFLYVTAYLVHMLDISWSLRNVIGLTLNIFISWVFSRVSSEELSRKPSEPILDSRGRILYIGAKQDDYFSQLDAQWA</sequence>
<organism evidence="2 3">
    <name type="scientific">Mesorhabditis belari</name>
    <dbReference type="NCBI Taxonomy" id="2138241"/>
    <lineage>
        <taxon>Eukaryota</taxon>
        <taxon>Metazoa</taxon>
        <taxon>Ecdysozoa</taxon>
        <taxon>Nematoda</taxon>
        <taxon>Chromadorea</taxon>
        <taxon>Rhabditida</taxon>
        <taxon>Rhabditina</taxon>
        <taxon>Rhabditomorpha</taxon>
        <taxon>Rhabditoidea</taxon>
        <taxon>Rhabditidae</taxon>
        <taxon>Mesorhabditinae</taxon>
        <taxon>Mesorhabditis</taxon>
    </lineage>
</organism>
<keyword evidence="1" id="KW-0812">Transmembrane</keyword>
<keyword evidence="1" id="KW-1133">Transmembrane helix</keyword>
<evidence type="ECO:0000256" key="1">
    <source>
        <dbReference type="SAM" id="Phobius"/>
    </source>
</evidence>
<name>A0AAF3EQP7_9BILA</name>